<dbReference type="Pfam" id="PF00072">
    <property type="entry name" value="Response_reg"/>
    <property type="match status" value="1"/>
</dbReference>
<dbReference type="GO" id="GO:0005634">
    <property type="term" value="C:nucleus"/>
    <property type="evidence" value="ECO:0007669"/>
    <property type="project" value="UniProtKB-SubCell"/>
</dbReference>
<feature type="compositionally biased region" description="Low complexity" evidence="18">
    <location>
        <begin position="1740"/>
        <end position="1765"/>
    </location>
</feature>
<evidence type="ECO:0000313" key="24">
    <source>
        <dbReference type="Proteomes" id="UP000239899"/>
    </source>
</evidence>
<protein>
    <recommendedName>
        <fullName evidence="5">histidine kinase</fullName>
        <ecNumber evidence="5">2.7.13.3</ecNumber>
    </recommendedName>
</protein>
<feature type="compositionally biased region" description="Acidic residues" evidence="18">
    <location>
        <begin position="484"/>
        <end position="493"/>
    </location>
</feature>
<evidence type="ECO:0000259" key="20">
    <source>
        <dbReference type="PROSITE" id="PS50110"/>
    </source>
</evidence>
<gene>
    <name evidence="23" type="ORF">C2E21_3100</name>
</gene>
<keyword evidence="8 17" id="KW-0597">Phosphoprotein</keyword>
<dbReference type="SMART" id="SM00448">
    <property type="entry name" value="REC"/>
    <property type="match status" value="1"/>
</dbReference>
<dbReference type="PROSITE" id="PS50109">
    <property type="entry name" value="HIS_KIN"/>
    <property type="match status" value="1"/>
</dbReference>
<feature type="compositionally biased region" description="Polar residues" evidence="18">
    <location>
        <begin position="378"/>
        <end position="387"/>
    </location>
</feature>
<dbReference type="Proteomes" id="UP000239899">
    <property type="component" value="Unassembled WGS sequence"/>
</dbReference>
<dbReference type="EC" id="2.7.13.3" evidence="5"/>
<dbReference type="EMBL" id="LHPG02000005">
    <property type="protein sequence ID" value="PRW58431.1"/>
    <property type="molecule type" value="Genomic_DNA"/>
</dbReference>
<feature type="compositionally biased region" description="Basic residues" evidence="18">
    <location>
        <begin position="351"/>
        <end position="365"/>
    </location>
</feature>
<dbReference type="OrthoDB" id="10266508at2759"/>
<feature type="region of interest" description="Disordered" evidence="18">
    <location>
        <begin position="665"/>
        <end position="965"/>
    </location>
</feature>
<evidence type="ECO:0000259" key="21">
    <source>
        <dbReference type="PROSITE" id="PS50112"/>
    </source>
</evidence>
<dbReference type="PROSITE" id="PS50112">
    <property type="entry name" value="PAS"/>
    <property type="match status" value="2"/>
</dbReference>
<feature type="domain" description="PAC" evidence="22">
    <location>
        <begin position="1394"/>
        <end position="1448"/>
    </location>
</feature>
<dbReference type="GO" id="GO:0009881">
    <property type="term" value="F:photoreceptor activity"/>
    <property type="evidence" value="ECO:0007669"/>
    <property type="project" value="UniProtKB-KW"/>
</dbReference>
<dbReference type="Gene3D" id="3.30.565.10">
    <property type="entry name" value="Histidine kinase-like ATPase, C-terminal domain"/>
    <property type="match status" value="1"/>
</dbReference>
<keyword evidence="12" id="KW-0418">Kinase</keyword>
<evidence type="ECO:0000256" key="3">
    <source>
        <dbReference type="ARBA" id="ARBA00004186"/>
    </source>
</evidence>
<evidence type="ECO:0000256" key="16">
    <source>
        <dbReference type="ARBA" id="ARBA00023242"/>
    </source>
</evidence>
<feature type="compositionally biased region" description="Polar residues" evidence="18">
    <location>
        <begin position="1768"/>
        <end position="1777"/>
    </location>
</feature>
<dbReference type="InterPro" id="IPR000700">
    <property type="entry name" value="PAS-assoc_C"/>
</dbReference>
<keyword evidence="9" id="KW-0716">Sensory transduction</keyword>
<feature type="region of interest" description="Disordered" evidence="18">
    <location>
        <begin position="2073"/>
        <end position="2170"/>
    </location>
</feature>
<feature type="domain" description="Response regulatory" evidence="20">
    <location>
        <begin position="2191"/>
        <end position="2310"/>
    </location>
</feature>
<dbReference type="InterPro" id="IPR003594">
    <property type="entry name" value="HATPase_dom"/>
</dbReference>
<feature type="compositionally biased region" description="Low complexity" evidence="18">
    <location>
        <begin position="892"/>
        <end position="907"/>
    </location>
</feature>
<keyword evidence="10" id="KW-0808">Transferase</keyword>
<feature type="domain" description="Histidine kinase" evidence="19">
    <location>
        <begin position="1469"/>
        <end position="1731"/>
    </location>
</feature>
<dbReference type="InterPro" id="IPR036097">
    <property type="entry name" value="HisK_dim/P_sf"/>
</dbReference>
<feature type="compositionally biased region" description="Low complexity" evidence="18">
    <location>
        <begin position="90"/>
        <end position="112"/>
    </location>
</feature>
<comment type="caution">
    <text evidence="23">The sequence shown here is derived from an EMBL/GenBank/DDBJ whole genome shotgun (WGS) entry which is preliminary data.</text>
</comment>
<dbReference type="Pfam" id="PF08448">
    <property type="entry name" value="PAS_4"/>
    <property type="match status" value="1"/>
</dbReference>
<dbReference type="CDD" id="cd16922">
    <property type="entry name" value="HATPase_EvgS-ArcB-TorS-like"/>
    <property type="match status" value="1"/>
</dbReference>
<feature type="compositionally biased region" description="Low complexity" evidence="18">
    <location>
        <begin position="59"/>
        <end position="72"/>
    </location>
</feature>
<dbReference type="Gene3D" id="1.20.5.2230">
    <property type="match status" value="1"/>
</dbReference>
<dbReference type="GO" id="GO:0005819">
    <property type="term" value="C:spindle"/>
    <property type="evidence" value="ECO:0007669"/>
    <property type="project" value="UniProtKB-SubCell"/>
</dbReference>
<feature type="modified residue" description="4-aspartylphosphate" evidence="17">
    <location>
        <position position="2242"/>
    </location>
</feature>
<dbReference type="Pfam" id="PF03941">
    <property type="entry name" value="INCENP_ARK-bind"/>
    <property type="match status" value="1"/>
</dbReference>
<dbReference type="SMART" id="SM00086">
    <property type="entry name" value="PAC"/>
    <property type="match status" value="2"/>
</dbReference>
<feature type="compositionally biased region" description="Low complexity" evidence="18">
    <location>
        <begin position="468"/>
        <end position="483"/>
    </location>
</feature>
<feature type="compositionally biased region" description="Low complexity" evidence="18">
    <location>
        <begin position="558"/>
        <end position="587"/>
    </location>
</feature>
<comment type="similarity">
    <text evidence="4">Belongs to the INCENP family.</text>
</comment>
<dbReference type="InterPro" id="IPR005467">
    <property type="entry name" value="His_kinase_dom"/>
</dbReference>
<feature type="compositionally biased region" description="Low complexity" evidence="18">
    <location>
        <begin position="204"/>
        <end position="215"/>
    </location>
</feature>
<dbReference type="SMART" id="SM00387">
    <property type="entry name" value="HATPase_c"/>
    <property type="match status" value="1"/>
</dbReference>
<feature type="compositionally biased region" description="Low complexity" evidence="18">
    <location>
        <begin position="922"/>
        <end position="931"/>
    </location>
</feature>
<dbReference type="InterPro" id="IPR005635">
    <property type="entry name" value="Inner_centromere_prot_ARK-bd"/>
</dbReference>
<evidence type="ECO:0000256" key="14">
    <source>
        <dbReference type="ARBA" id="ARBA00023012"/>
    </source>
</evidence>
<feature type="region of interest" description="Disordered" evidence="18">
    <location>
        <begin position="50"/>
        <end position="651"/>
    </location>
</feature>
<feature type="domain" description="PAS" evidence="21">
    <location>
        <begin position="1320"/>
        <end position="1393"/>
    </location>
</feature>
<evidence type="ECO:0000256" key="1">
    <source>
        <dbReference type="ARBA" id="ARBA00000085"/>
    </source>
</evidence>
<evidence type="ECO:0000259" key="22">
    <source>
        <dbReference type="PROSITE" id="PS50113"/>
    </source>
</evidence>
<keyword evidence="24" id="KW-1185">Reference proteome</keyword>
<feature type="compositionally biased region" description="Basic and acidic residues" evidence="18">
    <location>
        <begin position="945"/>
        <end position="959"/>
    </location>
</feature>
<keyword evidence="15" id="KW-0206">Cytoskeleton</keyword>
<evidence type="ECO:0000256" key="4">
    <source>
        <dbReference type="ARBA" id="ARBA00010042"/>
    </source>
</evidence>
<dbReference type="PRINTS" id="PR00344">
    <property type="entry name" value="BCTRLSENSOR"/>
</dbReference>
<evidence type="ECO:0000256" key="12">
    <source>
        <dbReference type="ARBA" id="ARBA00022777"/>
    </source>
</evidence>
<keyword evidence="7" id="KW-0675">Receptor</keyword>
<dbReference type="Pfam" id="PF13426">
    <property type="entry name" value="PAS_9"/>
    <property type="match status" value="2"/>
</dbReference>
<dbReference type="GO" id="GO:0005524">
    <property type="term" value="F:ATP binding"/>
    <property type="evidence" value="ECO:0007669"/>
    <property type="project" value="UniProtKB-KW"/>
</dbReference>
<keyword evidence="16" id="KW-0539">Nucleus</keyword>
<feature type="region of interest" description="Disordered" evidence="18">
    <location>
        <begin position="1847"/>
        <end position="1873"/>
    </location>
</feature>
<dbReference type="PANTHER" id="PTHR45339:SF1">
    <property type="entry name" value="HYBRID SIGNAL TRANSDUCTION HISTIDINE KINASE J"/>
    <property type="match status" value="1"/>
</dbReference>
<keyword evidence="14" id="KW-0902">Two-component regulatory system</keyword>
<evidence type="ECO:0000256" key="11">
    <source>
        <dbReference type="ARBA" id="ARBA00022741"/>
    </source>
</evidence>
<dbReference type="NCBIfam" id="TIGR00229">
    <property type="entry name" value="sensory_box"/>
    <property type="match status" value="2"/>
</dbReference>
<evidence type="ECO:0000256" key="5">
    <source>
        <dbReference type="ARBA" id="ARBA00012438"/>
    </source>
</evidence>
<evidence type="ECO:0000256" key="10">
    <source>
        <dbReference type="ARBA" id="ARBA00022679"/>
    </source>
</evidence>
<keyword evidence="7" id="KW-0157">Chromophore</keyword>
<feature type="compositionally biased region" description="Low complexity" evidence="18">
    <location>
        <begin position="310"/>
        <end position="336"/>
    </location>
</feature>
<keyword evidence="13" id="KW-0067">ATP-binding</keyword>
<dbReference type="InterPro" id="IPR001610">
    <property type="entry name" value="PAC"/>
</dbReference>
<accession>A0A2P6TWI9</accession>
<organism evidence="23 24">
    <name type="scientific">Chlorella sorokiniana</name>
    <name type="common">Freshwater green alga</name>
    <dbReference type="NCBI Taxonomy" id="3076"/>
    <lineage>
        <taxon>Eukaryota</taxon>
        <taxon>Viridiplantae</taxon>
        <taxon>Chlorophyta</taxon>
        <taxon>core chlorophytes</taxon>
        <taxon>Trebouxiophyceae</taxon>
        <taxon>Chlorellales</taxon>
        <taxon>Chlorellaceae</taxon>
        <taxon>Chlorella clade</taxon>
        <taxon>Chlorella</taxon>
    </lineage>
</organism>
<dbReference type="SUPFAM" id="SSF55874">
    <property type="entry name" value="ATPase domain of HSP90 chaperone/DNA topoisomerase II/histidine kinase"/>
    <property type="match status" value="1"/>
</dbReference>
<dbReference type="Gene3D" id="3.40.50.2300">
    <property type="match status" value="1"/>
</dbReference>
<evidence type="ECO:0000256" key="15">
    <source>
        <dbReference type="ARBA" id="ARBA00023212"/>
    </source>
</evidence>
<dbReference type="InterPro" id="IPR013656">
    <property type="entry name" value="PAS_4"/>
</dbReference>
<evidence type="ECO:0000256" key="18">
    <source>
        <dbReference type="SAM" id="MobiDB-lite"/>
    </source>
</evidence>
<dbReference type="GO" id="GO:0000155">
    <property type="term" value="F:phosphorelay sensor kinase activity"/>
    <property type="evidence" value="ECO:0007669"/>
    <property type="project" value="InterPro"/>
</dbReference>
<dbReference type="InterPro" id="IPR035965">
    <property type="entry name" value="PAS-like_dom_sf"/>
</dbReference>
<dbReference type="InterPro" id="IPR011006">
    <property type="entry name" value="CheY-like_superfamily"/>
</dbReference>
<dbReference type="Gene3D" id="3.30.450.20">
    <property type="entry name" value="PAS domain"/>
    <property type="match status" value="3"/>
</dbReference>
<evidence type="ECO:0000256" key="6">
    <source>
        <dbReference type="ARBA" id="ARBA00022490"/>
    </source>
</evidence>
<dbReference type="PROSITE" id="PS50113">
    <property type="entry name" value="PAC"/>
    <property type="match status" value="2"/>
</dbReference>
<evidence type="ECO:0000256" key="9">
    <source>
        <dbReference type="ARBA" id="ARBA00022606"/>
    </source>
</evidence>
<dbReference type="SUPFAM" id="SSF52172">
    <property type="entry name" value="CheY-like"/>
    <property type="match status" value="1"/>
</dbReference>
<feature type="domain" description="PAS" evidence="21">
    <location>
        <begin position="1200"/>
        <end position="1267"/>
    </location>
</feature>
<feature type="compositionally biased region" description="Low complexity" evidence="18">
    <location>
        <begin position="848"/>
        <end position="862"/>
    </location>
</feature>
<dbReference type="SUPFAM" id="SSF47384">
    <property type="entry name" value="Homodimeric domain of signal transducing histidine kinase"/>
    <property type="match status" value="1"/>
</dbReference>
<keyword evidence="11" id="KW-0547">Nucleotide-binding</keyword>
<feature type="domain" description="PAC" evidence="22">
    <location>
        <begin position="1270"/>
        <end position="1323"/>
    </location>
</feature>
<dbReference type="GO" id="GO:0009637">
    <property type="term" value="P:response to blue light"/>
    <property type="evidence" value="ECO:0007669"/>
    <property type="project" value="UniProtKB-ARBA"/>
</dbReference>
<dbReference type="Gene3D" id="1.10.287.130">
    <property type="match status" value="1"/>
</dbReference>
<feature type="compositionally biased region" description="Low complexity" evidence="18">
    <location>
        <begin position="594"/>
        <end position="608"/>
    </location>
</feature>
<dbReference type="CDD" id="cd00082">
    <property type="entry name" value="HisKA"/>
    <property type="match status" value="1"/>
</dbReference>
<feature type="compositionally biased region" description="Low complexity" evidence="18">
    <location>
        <begin position="780"/>
        <end position="825"/>
    </location>
</feature>
<dbReference type="Pfam" id="PF02518">
    <property type="entry name" value="HATPase_c"/>
    <property type="match status" value="1"/>
</dbReference>
<evidence type="ECO:0000256" key="8">
    <source>
        <dbReference type="ARBA" id="ARBA00022553"/>
    </source>
</evidence>
<evidence type="ECO:0000256" key="2">
    <source>
        <dbReference type="ARBA" id="ARBA00004123"/>
    </source>
</evidence>
<feature type="compositionally biased region" description="Basic residues" evidence="18">
    <location>
        <begin position="292"/>
        <end position="301"/>
    </location>
</feature>
<feature type="compositionally biased region" description="Acidic residues" evidence="18">
    <location>
        <begin position="609"/>
        <end position="635"/>
    </location>
</feature>
<comment type="catalytic activity">
    <reaction evidence="1">
        <text>ATP + protein L-histidine = ADP + protein N-phospho-L-histidine.</text>
        <dbReference type="EC" id="2.7.13.3"/>
    </reaction>
</comment>
<dbReference type="InterPro" id="IPR004358">
    <property type="entry name" value="Sig_transdc_His_kin-like_C"/>
</dbReference>
<dbReference type="InterPro" id="IPR001789">
    <property type="entry name" value="Sig_transdc_resp-reg_receiver"/>
</dbReference>
<feature type="compositionally biased region" description="Acidic residues" evidence="18">
    <location>
        <begin position="446"/>
        <end position="458"/>
    </location>
</feature>
<feature type="compositionally biased region" description="Gly residues" evidence="18">
    <location>
        <begin position="641"/>
        <end position="650"/>
    </location>
</feature>
<dbReference type="STRING" id="3076.A0A2P6TWI9"/>
<evidence type="ECO:0000256" key="17">
    <source>
        <dbReference type="PROSITE-ProRule" id="PRU00169"/>
    </source>
</evidence>
<feature type="compositionally biased region" description="Low complexity" evidence="18">
    <location>
        <begin position="269"/>
        <end position="291"/>
    </location>
</feature>
<dbReference type="InterPro" id="IPR003661">
    <property type="entry name" value="HisK_dim/P_dom"/>
</dbReference>
<dbReference type="CDD" id="cd17546">
    <property type="entry name" value="REC_hyHK_CKI1_RcsC-like"/>
    <property type="match status" value="1"/>
</dbReference>
<dbReference type="PANTHER" id="PTHR45339">
    <property type="entry name" value="HYBRID SIGNAL TRANSDUCTION HISTIDINE KINASE J"/>
    <property type="match status" value="1"/>
</dbReference>
<name>A0A2P6TWI9_CHLSO</name>
<keyword evidence="6" id="KW-0963">Cytoplasm</keyword>
<dbReference type="CDD" id="cd00130">
    <property type="entry name" value="PAS"/>
    <property type="match status" value="2"/>
</dbReference>
<feature type="region of interest" description="Disordered" evidence="18">
    <location>
        <begin position="1732"/>
        <end position="1835"/>
    </location>
</feature>
<evidence type="ECO:0000313" key="23">
    <source>
        <dbReference type="EMBL" id="PRW58431.1"/>
    </source>
</evidence>
<dbReference type="Pfam" id="PF00512">
    <property type="entry name" value="HisKA"/>
    <property type="match status" value="1"/>
</dbReference>
<comment type="subcellular location">
    <subcellularLocation>
        <location evidence="3">Cytoplasm</location>
        <location evidence="3">Cytoskeleton</location>
        <location evidence="3">Spindle</location>
    </subcellularLocation>
    <subcellularLocation>
        <location evidence="2">Nucleus</location>
    </subcellularLocation>
</comment>
<proteinExistence type="inferred from homology"/>
<keyword evidence="7" id="KW-0600">Photoreceptor protein</keyword>
<dbReference type="FunFam" id="1.10.287.130:FF:000002">
    <property type="entry name" value="Two-component osmosensing histidine kinase"/>
    <property type="match status" value="1"/>
</dbReference>
<dbReference type="PROSITE" id="PS50110">
    <property type="entry name" value="RESPONSE_REGULATORY"/>
    <property type="match status" value="1"/>
</dbReference>
<dbReference type="SMART" id="SM00388">
    <property type="entry name" value="HisKA"/>
    <property type="match status" value="1"/>
</dbReference>
<dbReference type="InterPro" id="IPR036890">
    <property type="entry name" value="HATPase_C_sf"/>
</dbReference>
<evidence type="ECO:0000256" key="7">
    <source>
        <dbReference type="ARBA" id="ARBA00022543"/>
    </source>
</evidence>
<dbReference type="SMART" id="SM00091">
    <property type="entry name" value="PAS"/>
    <property type="match status" value="2"/>
</dbReference>
<feature type="compositionally biased region" description="Low complexity" evidence="18">
    <location>
        <begin position="2159"/>
        <end position="2170"/>
    </location>
</feature>
<sequence length="2311" mass="239486">MSNQLTSVLERLRAFGSERLAEFDAREEEHRGWLRAAVEEVRAQIAALAPAAKRQRLDAGGAAQATAAQPEEQPAEPPRGRKGRGKKVEQPQPEEAVPEPAAEAEPAAAAEEPAAKPTARGRRGRKQPQEQEPEEKQQPEAEEAAEERAKPAPRASARSKGKKQAAAEEPATEEAAAEAEAAAPVEDPAKPPARGRRGRKQQQEEPAPAAEAPTEPADEEPAKPATRTSKRGKQQEEEEEAKPADEAAVAEARPRATRGRKAASRQASEEPVAETTAAAAEPVSAAATGRSARGRRGAAKKKAAEEEQEPAASSPEAAAQQAADPAEGEAAPGSKEPAAEEQQEEQPAGKKGGKGRKGAAGGRKRKNEEAEPAAQPASSLQTSTQSWRGGKAGKAAAAAAAEEAAAEDAEIASAAAPAAAEEAAPAAEDAAMPDAAAADSPVLPEEAAEADADAEMQEAEQVPPTAEATSPAAGVEPAAAAAADEAEAAEPAELETVAAEEVQQQDEGAATAPEAAEAQPEAAGPQAAAGMEEGQAAEQQGGRPRPSSGGYLTAASTPAAEGGEPEEAAAAPEPAAAQAVAAAPQQQAEEEPEAGPSDSSAAADAAAEQQEDAEEQAGGSEDEEAAADDEPDSEAPDQKDGGGGAGGGGITANLVASIRSFLPIVKPAPPAPAAGNKKPPQKLKALEQADAARRKEAERLAERARQKAELERQRQERVKAKQEEEARKAAEEVKHREELRLKKEQEAAQRRKEQQEAERREREEKQRRLEEARRRKEEAAAAAAAAPKPAPSRPDAAASGRAAGGAAAAAAAAGSGPASGATAPSVAGENKSLNSVPTTLAEAKQRLQRIQEAAIQQAQQAQPVTGGHPSGQSISSKPTLELKPLSFSTKPAAGSGAAAAAAGASGSMARFGQQGAAGGPASGSTARAGSAEPAGPQTYEISPYKSDHDSDDDQPKKPVPEWAKGNQLRAQLVAQTYVDPDEIFQQHQKTCSLDEVFANGKSKQDLTRRTSSGNWIDDRVTWREELAYKRSMGYLRVLSVNPAFCEMAGCTQRSASGRPWTQLLLPPNGGAASSGAAAVQRLQASAAAGRPAQESLQCRSATGAPFSGQVSISPLPAVKCNGGAGPAFVCMLVGGPAPPSLSTSSGLPAATHVPAATHAAAAPLGVAPVTVPAAHAASPVAPGSPQGTTVPPQLAQLCNQALASTSESVMIMDAARPGQPICWVNKSFERLTGYSQASVVGRSHSFLAGPDSDPVVLADIDAALAEERPITAELLVYRRDGSPFWNQVSITPIRHPGNGRVANWVAVQRDISKRKAAEAAMQMREQALSNLNEGITICDPSQKDCPVVYCNDAFLRITGYSRREIIGLNCRFLQGPKTDVATVQRLATALHEGREISVELTNYRKNGEEFINLLSVTPVRDASGRLLSFIGVQSDITELVRRRQAEKELKEAKVAAEMAAEAKSMFLANMSHEIRTPLNGMIAVAQLLLASGLTPEQRELGDTILESGNTLLTILGDILDFSKIDHNSMALERAPLVLRDTVEASIEMVAADARRKGLELAYCLDDALGSGRRLLGDSVRIRQVLANLLSNAVKFTAAGEVVVDAWVEGSPEEAASQADVHAAPAEAASSGATCTSLDCPPECGDESPPPPAFPRLHLTVRDTGIGIAPSAMSHLFQCFRQGHASMTRRYGGTGLGLAISRRLAHLMDGDVWVDSQEGHGSTFHFTMALHWEGETPSPSPAATSQPDSAAAALAEPAGAPAASLPRPASTSFDSSVGVSAAEALPPGRRRSSSESAHSGPRPSFAAELGDHSAPDSVSVGSASRGAEEQRQQLQAHHEALLAKLAQSSMQRPDGSPAQASEAPLTRSAGGTPTGRAAAFAKAAADGLWGSAGAAAGGPDAALLRGRSVCIDVAHGPTAVQIAQSCLLLGMRATRAPCSAMAPHAEGQEFCVTTADKALEAIRAGWRGRPLVVLGRREDLPLNLQPLATTVSKPVRHARLVAALLKAAAFSRSKQQAPLHSDPAMMTAMPDRISLNRLAVNRRISLDNSALDRRRWDAATAAAATAAAVGAVAANGGDHHEPPQGSAPANGHGASLRRSGEGQPGGVGGWAPQLPAILSDDSAGESSQRSSMEGGAGGLPTIPEQPSMPGSPFAARAQRPATPEEPAALEPAGPVGHLAALEPAAPAGHDLRILVAEDNLVNQMVIRKVLQRVVPAATVEIVGNGALALEAALARRPDLILMDIHMPEMDGIEASRRLHEALPPDEAPIVVALSADTLQMQDSKCAAAGFSAFICKPFRVEDVQRVLRLVQQ</sequence>
<feature type="compositionally biased region" description="Low complexity" evidence="18">
    <location>
        <begin position="411"/>
        <end position="438"/>
    </location>
</feature>
<evidence type="ECO:0000256" key="13">
    <source>
        <dbReference type="ARBA" id="ARBA00022840"/>
    </source>
</evidence>
<feature type="compositionally biased region" description="Basic and acidic residues" evidence="18">
    <location>
        <begin position="1825"/>
        <end position="1835"/>
    </location>
</feature>
<dbReference type="InterPro" id="IPR000014">
    <property type="entry name" value="PAS"/>
</dbReference>
<reference evidence="23 24" key="1">
    <citation type="journal article" date="2018" name="Plant J.">
        <title>Genome sequences of Chlorella sorokiniana UTEX 1602 and Micractinium conductrix SAG 241.80: implications to maltose excretion by a green alga.</title>
        <authorList>
            <person name="Arriola M.B."/>
            <person name="Velmurugan N."/>
            <person name="Zhang Y."/>
            <person name="Plunkett M.H."/>
            <person name="Hondzo H."/>
            <person name="Barney B.M."/>
        </authorList>
    </citation>
    <scope>NUCLEOTIDE SEQUENCE [LARGE SCALE GENOMIC DNA]</scope>
    <source>
        <strain evidence="24">UTEX 1602</strain>
    </source>
</reference>
<feature type="compositionally biased region" description="Low complexity" evidence="18">
    <location>
        <begin position="494"/>
        <end position="542"/>
    </location>
</feature>
<feature type="compositionally biased region" description="Basic and acidic residues" evidence="18">
    <location>
        <begin position="684"/>
        <end position="779"/>
    </location>
</feature>
<evidence type="ECO:0000259" key="19">
    <source>
        <dbReference type="PROSITE" id="PS50109"/>
    </source>
</evidence>
<dbReference type="SUPFAM" id="SSF55785">
    <property type="entry name" value="PYP-like sensor domain (PAS domain)"/>
    <property type="match status" value="3"/>
</dbReference>